<evidence type="ECO:0000313" key="1">
    <source>
        <dbReference type="EMBL" id="MDA7021073.1"/>
    </source>
</evidence>
<gene>
    <name evidence="1" type="ORF">PI499_04110</name>
</gene>
<organism evidence="1 2">
    <name type="scientific">Pseudomonas fragi</name>
    <dbReference type="NCBI Taxonomy" id="296"/>
    <lineage>
        <taxon>Bacteria</taxon>
        <taxon>Pseudomonadati</taxon>
        <taxon>Pseudomonadota</taxon>
        <taxon>Gammaproteobacteria</taxon>
        <taxon>Pseudomonadales</taxon>
        <taxon>Pseudomonadaceae</taxon>
        <taxon>Pseudomonas</taxon>
    </lineage>
</organism>
<evidence type="ECO:0000313" key="2">
    <source>
        <dbReference type="Proteomes" id="UP001212337"/>
    </source>
</evidence>
<sequence length="79" mass="8701">MAVPDEPPTDTITSYLLSTFSNVCRGRRFISTMAGAFPLPLSAREISDWLDAHPSPLPRRHVDEVVFALDAICLAEEEG</sequence>
<protein>
    <submittedName>
        <fullName evidence="1">Uncharacterized protein</fullName>
    </submittedName>
</protein>
<dbReference type="EMBL" id="JAQJVI010000003">
    <property type="protein sequence ID" value="MDA7021073.1"/>
    <property type="molecule type" value="Genomic_DNA"/>
</dbReference>
<accession>A0ABT4WM03</accession>
<proteinExistence type="predicted"/>
<keyword evidence="2" id="KW-1185">Reference proteome</keyword>
<name>A0ABT4WM03_PSEFR</name>
<comment type="caution">
    <text evidence="1">The sequence shown here is derived from an EMBL/GenBank/DDBJ whole genome shotgun (WGS) entry which is preliminary data.</text>
</comment>
<reference evidence="1 2" key="1">
    <citation type="submission" date="2023-01" db="EMBL/GenBank/DDBJ databases">
        <title>Effects of deletion of Siderophore biosynthase gene in Pseudomonas fragi on quorum sensing and spoliage ability.</title>
        <authorList>
            <person name="Cui F."/>
            <person name="Wang D."/>
            <person name="Liu J."/>
            <person name="Wang Q."/>
            <person name="Li T."/>
            <person name="Li J."/>
        </authorList>
    </citation>
    <scope>NUCLEOTIDE SEQUENCE [LARGE SCALE GENOMIC DNA]</scope>
    <source>
        <strain evidence="1 2">MS-10</strain>
    </source>
</reference>
<dbReference type="Proteomes" id="UP001212337">
    <property type="component" value="Unassembled WGS sequence"/>
</dbReference>